<dbReference type="AlphaFoldDB" id="A0A7X6LV11"/>
<accession>A0A7X6LV11</accession>
<dbReference type="EMBL" id="JAAXPE010000002">
    <property type="protein sequence ID" value="NKY84599.1"/>
    <property type="molecule type" value="Genomic_DNA"/>
</dbReference>
<feature type="domain" description="VOC" evidence="1">
    <location>
        <begin position="4"/>
        <end position="119"/>
    </location>
</feature>
<proteinExistence type="predicted"/>
<reference evidence="2 3" key="1">
    <citation type="submission" date="2020-04" db="EMBL/GenBank/DDBJ databases">
        <title>MicrobeNet Type strains.</title>
        <authorList>
            <person name="Nicholson A.C."/>
        </authorList>
    </citation>
    <scope>NUCLEOTIDE SEQUENCE [LARGE SCALE GENOMIC DNA]</scope>
    <source>
        <strain evidence="2 3">DSM 44445</strain>
    </source>
</reference>
<keyword evidence="3" id="KW-1185">Reference proteome</keyword>
<dbReference type="InterPro" id="IPR037523">
    <property type="entry name" value="VOC_core"/>
</dbReference>
<comment type="caution">
    <text evidence="2">The sequence shown here is derived from an EMBL/GenBank/DDBJ whole genome shotgun (WGS) entry which is preliminary data.</text>
</comment>
<dbReference type="GO" id="GO:0051213">
    <property type="term" value="F:dioxygenase activity"/>
    <property type="evidence" value="ECO:0007669"/>
    <property type="project" value="UniProtKB-KW"/>
</dbReference>
<protein>
    <submittedName>
        <fullName evidence="2">Glyoxalase/bleomycin resistance/dioxygenase family protein</fullName>
    </submittedName>
</protein>
<keyword evidence="2" id="KW-0223">Dioxygenase</keyword>
<evidence type="ECO:0000259" key="1">
    <source>
        <dbReference type="PROSITE" id="PS51819"/>
    </source>
</evidence>
<evidence type="ECO:0000313" key="2">
    <source>
        <dbReference type="EMBL" id="NKY84599.1"/>
    </source>
</evidence>
<dbReference type="Pfam" id="PF00903">
    <property type="entry name" value="Glyoxalase"/>
    <property type="match status" value="1"/>
</dbReference>
<organism evidence="2 3">
    <name type="scientific">Nocardia veterana</name>
    <dbReference type="NCBI Taxonomy" id="132249"/>
    <lineage>
        <taxon>Bacteria</taxon>
        <taxon>Bacillati</taxon>
        <taxon>Actinomycetota</taxon>
        <taxon>Actinomycetes</taxon>
        <taxon>Mycobacteriales</taxon>
        <taxon>Nocardiaceae</taxon>
        <taxon>Nocardia</taxon>
    </lineage>
</organism>
<dbReference type="Proteomes" id="UP000523447">
    <property type="component" value="Unassembled WGS sequence"/>
</dbReference>
<name>A0A7X6LV11_9NOCA</name>
<gene>
    <name evidence="2" type="ORF">HGA07_03030</name>
</gene>
<dbReference type="SUPFAM" id="SSF54593">
    <property type="entry name" value="Glyoxalase/Bleomycin resistance protein/Dihydroxybiphenyl dioxygenase"/>
    <property type="match status" value="1"/>
</dbReference>
<dbReference type="InterPro" id="IPR004360">
    <property type="entry name" value="Glyas_Fos-R_dOase_dom"/>
</dbReference>
<sequence length="132" mass="14857">MLRGMTTVSYYADDLDAAKSWYTELLGTAPYFEVPGYLEFRIGDYRQELGIVDRRFCPDPERGVGGALLYWHVDDPATSLRRLLDLGAAVHQPLTERGEGFVTASVVDPFGNLLGIMTNRHYLDVLQSRRTA</sequence>
<dbReference type="RefSeq" id="WP_040720742.1">
    <property type="nucleotide sequence ID" value="NZ_CAWPHS010000012.1"/>
</dbReference>
<dbReference type="PROSITE" id="PS51819">
    <property type="entry name" value="VOC"/>
    <property type="match status" value="1"/>
</dbReference>
<dbReference type="InterPro" id="IPR029068">
    <property type="entry name" value="Glyas_Bleomycin-R_OHBP_Dase"/>
</dbReference>
<dbReference type="Gene3D" id="3.10.180.10">
    <property type="entry name" value="2,3-Dihydroxybiphenyl 1,2-Dioxygenase, domain 1"/>
    <property type="match status" value="1"/>
</dbReference>
<keyword evidence="2" id="KW-0560">Oxidoreductase</keyword>
<evidence type="ECO:0000313" key="3">
    <source>
        <dbReference type="Proteomes" id="UP000523447"/>
    </source>
</evidence>